<dbReference type="PROSITE" id="PS50011">
    <property type="entry name" value="PROTEIN_KINASE_DOM"/>
    <property type="match status" value="1"/>
</dbReference>
<evidence type="ECO:0000313" key="3">
    <source>
        <dbReference type="Proteomes" id="UP000076722"/>
    </source>
</evidence>
<accession>A0A164PD61</accession>
<dbReference type="Proteomes" id="UP000076722">
    <property type="component" value="Unassembled WGS sequence"/>
</dbReference>
<evidence type="ECO:0000259" key="1">
    <source>
        <dbReference type="PROSITE" id="PS50011"/>
    </source>
</evidence>
<sequence length="255" mass="28542">MRIWYQLQHPNILPFFGFSFFPTGSTHGNHATESVLSLVSPWMKNGTILEYIKAHHIEDRITLLSEVTQGLAYLHEQDVVHGDLKSSNILVNDDGHAVLVDFGLTRLLLDPTAVSVSFDSATNIRGTARYMAPELFLSDCDNPKPDKASDIWAFACVVLEVIGETIPYANCKSDPQVIYCIISQRLPYQSMVNGTRNHRTIPTDPDYSGHNKVRFESPGLWEICLQSWSLDPTARPSAFKISRILQSLANAKDNP</sequence>
<dbReference type="STRING" id="1314777.A0A164PD61"/>
<keyword evidence="2" id="KW-0418">Kinase</keyword>
<name>A0A164PD61_9AGAM</name>
<organism evidence="2 3">
    <name type="scientific">Sistotremastrum niveocremeum HHB9708</name>
    <dbReference type="NCBI Taxonomy" id="1314777"/>
    <lineage>
        <taxon>Eukaryota</taxon>
        <taxon>Fungi</taxon>
        <taxon>Dikarya</taxon>
        <taxon>Basidiomycota</taxon>
        <taxon>Agaricomycotina</taxon>
        <taxon>Agaricomycetes</taxon>
        <taxon>Sistotremastrales</taxon>
        <taxon>Sistotremastraceae</taxon>
        <taxon>Sertulicium</taxon>
        <taxon>Sertulicium niveocremeum</taxon>
    </lineage>
</organism>
<keyword evidence="2" id="KW-0808">Transferase</keyword>
<reference evidence="2 3" key="1">
    <citation type="journal article" date="2016" name="Mol. Biol. Evol.">
        <title>Comparative Genomics of Early-Diverging Mushroom-Forming Fungi Provides Insights into the Origins of Lignocellulose Decay Capabilities.</title>
        <authorList>
            <person name="Nagy L.G."/>
            <person name="Riley R."/>
            <person name="Tritt A."/>
            <person name="Adam C."/>
            <person name="Daum C."/>
            <person name="Floudas D."/>
            <person name="Sun H."/>
            <person name="Yadav J.S."/>
            <person name="Pangilinan J."/>
            <person name="Larsson K.H."/>
            <person name="Matsuura K."/>
            <person name="Barry K."/>
            <person name="Labutti K."/>
            <person name="Kuo R."/>
            <person name="Ohm R.A."/>
            <person name="Bhattacharya S.S."/>
            <person name="Shirouzu T."/>
            <person name="Yoshinaga Y."/>
            <person name="Martin F.M."/>
            <person name="Grigoriev I.V."/>
            <person name="Hibbett D.S."/>
        </authorList>
    </citation>
    <scope>NUCLEOTIDE SEQUENCE [LARGE SCALE GENOMIC DNA]</scope>
    <source>
        <strain evidence="2 3">HHB9708</strain>
    </source>
</reference>
<dbReference type="PANTHER" id="PTHR44329">
    <property type="entry name" value="SERINE/THREONINE-PROTEIN KINASE TNNI3K-RELATED"/>
    <property type="match status" value="1"/>
</dbReference>
<dbReference type="InterPro" id="IPR008271">
    <property type="entry name" value="Ser/Thr_kinase_AS"/>
</dbReference>
<protein>
    <submittedName>
        <fullName evidence="2">Kinase-like protein</fullName>
    </submittedName>
</protein>
<dbReference type="SUPFAM" id="SSF56112">
    <property type="entry name" value="Protein kinase-like (PK-like)"/>
    <property type="match status" value="1"/>
</dbReference>
<keyword evidence="3" id="KW-1185">Reference proteome</keyword>
<dbReference type="GO" id="GO:0004674">
    <property type="term" value="F:protein serine/threonine kinase activity"/>
    <property type="evidence" value="ECO:0007669"/>
    <property type="project" value="TreeGrafter"/>
</dbReference>
<dbReference type="EMBL" id="KV419435">
    <property type="protein sequence ID" value="KZS88609.1"/>
    <property type="molecule type" value="Genomic_DNA"/>
</dbReference>
<dbReference type="PROSITE" id="PS00108">
    <property type="entry name" value="PROTEIN_KINASE_ST"/>
    <property type="match status" value="1"/>
</dbReference>
<gene>
    <name evidence="2" type="ORF">SISNIDRAFT_417909</name>
</gene>
<proteinExistence type="predicted"/>
<dbReference type="InterPro" id="IPR011009">
    <property type="entry name" value="Kinase-like_dom_sf"/>
</dbReference>
<dbReference type="OrthoDB" id="4062651at2759"/>
<dbReference type="AlphaFoldDB" id="A0A164PD61"/>
<evidence type="ECO:0000313" key="2">
    <source>
        <dbReference type="EMBL" id="KZS88609.1"/>
    </source>
</evidence>
<dbReference type="Gene3D" id="1.10.510.10">
    <property type="entry name" value="Transferase(Phosphotransferase) domain 1"/>
    <property type="match status" value="1"/>
</dbReference>
<dbReference type="InterPro" id="IPR000719">
    <property type="entry name" value="Prot_kinase_dom"/>
</dbReference>
<dbReference type="SMART" id="SM00220">
    <property type="entry name" value="S_TKc"/>
    <property type="match status" value="1"/>
</dbReference>
<feature type="domain" description="Protein kinase" evidence="1">
    <location>
        <begin position="1"/>
        <end position="255"/>
    </location>
</feature>
<dbReference type="InterPro" id="IPR051681">
    <property type="entry name" value="Ser/Thr_Kinases-Pseudokinases"/>
</dbReference>
<dbReference type="Pfam" id="PF00069">
    <property type="entry name" value="Pkinase"/>
    <property type="match status" value="1"/>
</dbReference>
<dbReference type="GO" id="GO:0005524">
    <property type="term" value="F:ATP binding"/>
    <property type="evidence" value="ECO:0007669"/>
    <property type="project" value="InterPro"/>
</dbReference>